<name>A0ACB8WQS0_9TELE</name>
<comment type="caution">
    <text evidence="1">The sequence shown here is derived from an EMBL/GenBank/DDBJ whole genome shotgun (WGS) entry which is preliminary data.</text>
</comment>
<dbReference type="EMBL" id="CM041537">
    <property type="protein sequence ID" value="KAI3370110.1"/>
    <property type="molecule type" value="Genomic_DNA"/>
</dbReference>
<dbReference type="Proteomes" id="UP000831701">
    <property type="component" value="Chromosome 7"/>
</dbReference>
<evidence type="ECO:0000313" key="2">
    <source>
        <dbReference type="Proteomes" id="UP000831701"/>
    </source>
</evidence>
<keyword evidence="2" id="KW-1185">Reference proteome</keyword>
<gene>
    <name evidence="1" type="ORF">L3Q82_024898</name>
</gene>
<protein>
    <submittedName>
        <fullName evidence="1">Uncharacterized protein</fullName>
    </submittedName>
</protein>
<proteinExistence type="predicted"/>
<reference evidence="1" key="1">
    <citation type="submission" date="2022-04" db="EMBL/GenBank/DDBJ databases">
        <title>Jade perch genome.</title>
        <authorList>
            <person name="Chao B."/>
        </authorList>
    </citation>
    <scope>NUCLEOTIDE SEQUENCE</scope>
    <source>
        <strain evidence="1">CB-2022</strain>
    </source>
</reference>
<sequence>MVLSAVFGWPGTLQALPLWSLKTPETQLMQCVSSMEGICVGAV</sequence>
<evidence type="ECO:0000313" key="1">
    <source>
        <dbReference type="EMBL" id="KAI3370110.1"/>
    </source>
</evidence>
<accession>A0ACB8WQS0</accession>
<organism evidence="1 2">
    <name type="scientific">Scortum barcoo</name>
    <name type="common">barcoo grunter</name>
    <dbReference type="NCBI Taxonomy" id="214431"/>
    <lineage>
        <taxon>Eukaryota</taxon>
        <taxon>Metazoa</taxon>
        <taxon>Chordata</taxon>
        <taxon>Craniata</taxon>
        <taxon>Vertebrata</taxon>
        <taxon>Euteleostomi</taxon>
        <taxon>Actinopterygii</taxon>
        <taxon>Neopterygii</taxon>
        <taxon>Teleostei</taxon>
        <taxon>Neoteleostei</taxon>
        <taxon>Acanthomorphata</taxon>
        <taxon>Eupercaria</taxon>
        <taxon>Centrarchiformes</taxon>
        <taxon>Terapontoidei</taxon>
        <taxon>Terapontidae</taxon>
        <taxon>Scortum</taxon>
    </lineage>
</organism>